<feature type="compositionally biased region" description="Basic and acidic residues" evidence="8">
    <location>
        <begin position="167"/>
        <end position="185"/>
    </location>
</feature>
<evidence type="ECO:0000313" key="11">
    <source>
        <dbReference type="EMBL" id="ORY23420.1"/>
    </source>
</evidence>
<keyword evidence="5 9" id="KW-0812">Transmembrane</keyword>
<feature type="domain" description="Wax synthase" evidence="10">
    <location>
        <begin position="329"/>
        <end position="408"/>
    </location>
</feature>
<evidence type="ECO:0000313" key="12">
    <source>
        <dbReference type="Proteomes" id="UP000193986"/>
    </source>
</evidence>
<dbReference type="AlphaFoldDB" id="A0A1Y2AMA2"/>
<dbReference type="Proteomes" id="UP000193986">
    <property type="component" value="Unassembled WGS sequence"/>
</dbReference>
<comment type="caution">
    <text evidence="11">The sequence shown here is derived from an EMBL/GenBank/DDBJ whole genome shotgun (WGS) entry which is preliminary data.</text>
</comment>
<name>A0A1Y2AMA2_9TREE</name>
<keyword evidence="4" id="KW-0808">Transferase</keyword>
<feature type="transmembrane region" description="Helical" evidence="9">
    <location>
        <begin position="286"/>
        <end position="308"/>
    </location>
</feature>
<proteinExistence type="inferred from homology"/>
<comment type="similarity">
    <text evidence="3">Belongs to the wax synthase family.</text>
</comment>
<dbReference type="InParanoid" id="A0A1Y2AMA2"/>
<reference evidence="11 12" key="1">
    <citation type="submission" date="2016-07" db="EMBL/GenBank/DDBJ databases">
        <title>Pervasive Adenine N6-methylation of Active Genes in Fungi.</title>
        <authorList>
            <consortium name="DOE Joint Genome Institute"/>
            <person name="Mondo S.J."/>
            <person name="Dannebaum R.O."/>
            <person name="Kuo R.C."/>
            <person name="Labutti K."/>
            <person name="Haridas S."/>
            <person name="Kuo A."/>
            <person name="Salamov A."/>
            <person name="Ahrendt S.R."/>
            <person name="Lipzen A."/>
            <person name="Sullivan W."/>
            <person name="Andreopoulos W.B."/>
            <person name="Clum A."/>
            <person name="Lindquist E."/>
            <person name="Daum C."/>
            <person name="Ramamoorthy G.K."/>
            <person name="Gryganskyi A."/>
            <person name="Culley D."/>
            <person name="Magnuson J.K."/>
            <person name="James T.Y."/>
            <person name="O'Malley M.A."/>
            <person name="Stajich J.E."/>
            <person name="Spatafora J.W."/>
            <person name="Visel A."/>
            <person name="Grigoriev I.V."/>
        </authorList>
    </citation>
    <scope>NUCLEOTIDE SEQUENCE [LARGE SCALE GENOMIC DNA]</scope>
    <source>
        <strain evidence="11 12">68-887.2</strain>
    </source>
</reference>
<dbReference type="PANTHER" id="PTHR31595">
    <property type="entry name" value="LONG-CHAIN-ALCOHOL O-FATTY-ACYLTRANSFERASE 3-RELATED"/>
    <property type="match status" value="1"/>
</dbReference>
<feature type="transmembrane region" description="Helical" evidence="9">
    <location>
        <begin position="401"/>
        <end position="421"/>
    </location>
</feature>
<keyword evidence="12" id="KW-1185">Reference proteome</keyword>
<dbReference type="OrthoDB" id="1077582at2759"/>
<feature type="transmembrane region" description="Helical" evidence="9">
    <location>
        <begin position="375"/>
        <end position="395"/>
    </location>
</feature>
<dbReference type="InterPro" id="IPR044851">
    <property type="entry name" value="Wax_synthase"/>
</dbReference>
<keyword evidence="6 9" id="KW-1133">Transmembrane helix</keyword>
<evidence type="ECO:0000256" key="1">
    <source>
        <dbReference type="ARBA" id="ARBA00004141"/>
    </source>
</evidence>
<evidence type="ECO:0000256" key="4">
    <source>
        <dbReference type="ARBA" id="ARBA00022679"/>
    </source>
</evidence>
<feature type="compositionally biased region" description="Polar residues" evidence="8">
    <location>
        <begin position="192"/>
        <end position="202"/>
    </location>
</feature>
<evidence type="ECO:0000256" key="5">
    <source>
        <dbReference type="ARBA" id="ARBA00022692"/>
    </source>
</evidence>
<evidence type="ECO:0000256" key="3">
    <source>
        <dbReference type="ARBA" id="ARBA00007282"/>
    </source>
</evidence>
<comment type="subcellular location">
    <subcellularLocation>
        <location evidence="1">Membrane</location>
        <topology evidence="1">Multi-pass membrane protein</topology>
    </subcellularLocation>
</comment>
<dbReference type="Pfam" id="PF13813">
    <property type="entry name" value="MBOAT_2"/>
    <property type="match status" value="1"/>
</dbReference>
<organism evidence="11 12">
    <name type="scientific">Naematelia encephala</name>
    <dbReference type="NCBI Taxonomy" id="71784"/>
    <lineage>
        <taxon>Eukaryota</taxon>
        <taxon>Fungi</taxon>
        <taxon>Dikarya</taxon>
        <taxon>Basidiomycota</taxon>
        <taxon>Agaricomycotina</taxon>
        <taxon>Tremellomycetes</taxon>
        <taxon>Tremellales</taxon>
        <taxon>Naemateliaceae</taxon>
        <taxon>Naematelia</taxon>
    </lineage>
</organism>
<protein>
    <recommendedName>
        <fullName evidence="10">Wax synthase domain-containing protein</fullName>
    </recommendedName>
</protein>
<evidence type="ECO:0000259" key="10">
    <source>
        <dbReference type="Pfam" id="PF13813"/>
    </source>
</evidence>
<dbReference type="PANTHER" id="PTHR31595:SF57">
    <property type="entry name" value="OS04G0481900 PROTEIN"/>
    <property type="match status" value="1"/>
</dbReference>
<keyword evidence="7 9" id="KW-0472">Membrane</keyword>
<dbReference type="GO" id="GO:0016020">
    <property type="term" value="C:membrane"/>
    <property type="evidence" value="ECO:0007669"/>
    <property type="project" value="UniProtKB-SubCell"/>
</dbReference>
<feature type="region of interest" description="Disordered" evidence="8">
    <location>
        <begin position="167"/>
        <end position="202"/>
    </location>
</feature>
<dbReference type="EMBL" id="MCFC01000079">
    <property type="protein sequence ID" value="ORY23420.1"/>
    <property type="molecule type" value="Genomic_DNA"/>
</dbReference>
<dbReference type="GO" id="GO:0006629">
    <property type="term" value="P:lipid metabolic process"/>
    <property type="evidence" value="ECO:0007669"/>
    <property type="project" value="InterPro"/>
</dbReference>
<evidence type="ECO:0000256" key="6">
    <source>
        <dbReference type="ARBA" id="ARBA00022989"/>
    </source>
</evidence>
<dbReference type="GO" id="GO:0008374">
    <property type="term" value="F:O-acyltransferase activity"/>
    <property type="evidence" value="ECO:0007669"/>
    <property type="project" value="InterPro"/>
</dbReference>
<evidence type="ECO:0000256" key="2">
    <source>
        <dbReference type="ARBA" id="ARBA00005179"/>
    </source>
</evidence>
<dbReference type="InterPro" id="IPR032805">
    <property type="entry name" value="Wax_synthase_dom"/>
</dbReference>
<gene>
    <name evidence="11" type="ORF">BCR39DRAFT_549199</name>
</gene>
<sequence>MSFLLTYEEPYGFLNFIHTYIIQHAKPITSSNWPSVFILPFIPLGIQTLLLQFQGTRLLRAALGALGLYLVGHGCGLHRFVEPEYNAFNNGLGIAMLHISAKYVEYSFTSKPIIDPYFAAGRRGRIVAAIDLAINSRMVGLGQTYIDLPRFEQDPRLDSELKLESEAKLDSEPRLEQQSKPKLTQDADGGVRTSNGSVPQRLSPTKAEKWLPYPTVHRTRPQAIFRHFRNMVIHYIVLDTLLVLLRQWGSETIGNLHGCPNSIPKFLSSNTFYFFPGTLNILAPKMLVLIVMLLSLAIGVWQGLLLGYHSFALVAVGSGVYEVEAWEVDFMDAPWKGDSLLDLWGRRWHQLFRHTFLITSILILKAFRQPPNSPFLLPLIFFLSGALHALGQITMDPVPSILPLLAFFLASGVGCALEVAFKKVSGKRVGGWSGKVWVWTYMLVTARLACGSWFDSGLAAARLTPVEVPGGWTPGNLLMGPITKWIINTS</sequence>
<evidence type="ECO:0000256" key="7">
    <source>
        <dbReference type="ARBA" id="ARBA00023136"/>
    </source>
</evidence>
<comment type="pathway">
    <text evidence="2">Secondary metabolite biosynthesis.</text>
</comment>
<evidence type="ECO:0000256" key="9">
    <source>
        <dbReference type="SAM" id="Phobius"/>
    </source>
</evidence>
<evidence type="ECO:0000256" key="8">
    <source>
        <dbReference type="SAM" id="MobiDB-lite"/>
    </source>
</evidence>
<accession>A0A1Y2AMA2</accession>